<proteinExistence type="predicted"/>
<sequence length="39" mass="4854">MSPAVKLANIFVKFKKERWRKDYAIKFRVCRLRRLEIQD</sequence>
<name>U2F4R3_9BACT</name>
<dbReference type="Proteomes" id="UP000016625">
    <property type="component" value="Unassembled WGS sequence"/>
</dbReference>
<gene>
    <name evidence="1" type="ORF">UNSW2_681</name>
</gene>
<accession>U2F4R3</accession>
<organism evidence="1 2">
    <name type="scientific">Campylobacter concisus UNSW2</name>
    <dbReference type="NCBI Taxonomy" id="1242965"/>
    <lineage>
        <taxon>Bacteria</taxon>
        <taxon>Pseudomonadati</taxon>
        <taxon>Campylobacterota</taxon>
        <taxon>Epsilonproteobacteria</taxon>
        <taxon>Campylobacterales</taxon>
        <taxon>Campylobacteraceae</taxon>
        <taxon>Campylobacter</taxon>
    </lineage>
</organism>
<evidence type="ECO:0000313" key="2">
    <source>
        <dbReference type="Proteomes" id="UP000016625"/>
    </source>
</evidence>
<dbReference type="PATRIC" id="fig|1242965.3.peg.1357"/>
<protein>
    <submittedName>
        <fullName evidence="1">Uncharacterized protein</fullName>
    </submittedName>
</protein>
<dbReference type="AlphaFoldDB" id="U2F4R3"/>
<evidence type="ECO:0000313" key="1">
    <source>
        <dbReference type="EMBL" id="ERJ31521.1"/>
    </source>
</evidence>
<reference evidence="1 2" key="1">
    <citation type="journal article" date="2013" name="BMC Genomics">
        <title>Comparative genomics of Campylobacter concisus isolates reveals genetic diversity and provides insights into disease association.</title>
        <authorList>
            <person name="Deshpande N.P."/>
            <person name="Kaakoush N.O."/>
            <person name="Wilkins M.R."/>
            <person name="Mitchell H.M."/>
        </authorList>
    </citation>
    <scope>NUCLEOTIDE SEQUENCE [LARGE SCALE GENOMIC DNA]</scope>
    <source>
        <strain evidence="1 2">UNSW2</strain>
    </source>
</reference>
<dbReference type="EMBL" id="ANNJ01000012">
    <property type="protein sequence ID" value="ERJ31521.1"/>
    <property type="molecule type" value="Genomic_DNA"/>
</dbReference>
<comment type="caution">
    <text evidence="1">The sequence shown here is derived from an EMBL/GenBank/DDBJ whole genome shotgun (WGS) entry which is preliminary data.</text>
</comment>